<evidence type="ECO:0000256" key="1">
    <source>
        <dbReference type="ARBA" id="ARBA00001974"/>
    </source>
</evidence>
<dbReference type="GO" id="GO:0019478">
    <property type="term" value="P:D-amino acid catabolic process"/>
    <property type="evidence" value="ECO:0007669"/>
    <property type="project" value="TreeGrafter"/>
</dbReference>
<dbReference type="AlphaFoldDB" id="A0A8H4VMU4"/>
<gene>
    <name evidence="9" type="ORF">D9613_008695</name>
</gene>
<keyword evidence="5" id="KW-0560">Oxidoreductase</keyword>
<evidence type="ECO:0000256" key="3">
    <source>
        <dbReference type="ARBA" id="ARBA00022630"/>
    </source>
</evidence>
<dbReference type="InterPro" id="IPR023209">
    <property type="entry name" value="DAO"/>
</dbReference>
<dbReference type="GO" id="GO:0071949">
    <property type="term" value="F:FAD binding"/>
    <property type="evidence" value="ECO:0007669"/>
    <property type="project" value="InterPro"/>
</dbReference>
<evidence type="ECO:0000256" key="5">
    <source>
        <dbReference type="ARBA" id="ARBA00023002"/>
    </source>
</evidence>
<organism evidence="9 10">
    <name type="scientific">Agrocybe pediades</name>
    <dbReference type="NCBI Taxonomy" id="84607"/>
    <lineage>
        <taxon>Eukaryota</taxon>
        <taxon>Fungi</taxon>
        <taxon>Dikarya</taxon>
        <taxon>Basidiomycota</taxon>
        <taxon>Agaricomycotina</taxon>
        <taxon>Agaricomycetes</taxon>
        <taxon>Agaricomycetidae</taxon>
        <taxon>Agaricales</taxon>
        <taxon>Agaricineae</taxon>
        <taxon>Strophariaceae</taxon>
        <taxon>Agrocybe</taxon>
    </lineage>
</organism>
<keyword evidence="3" id="KW-0285">Flavoprotein</keyword>
<feature type="binding site" evidence="6">
    <location>
        <position position="163"/>
    </location>
    <ligand>
        <name>FAD</name>
        <dbReference type="ChEBI" id="CHEBI:57692"/>
    </ligand>
</feature>
<accession>A0A8H4VMU4</accession>
<evidence type="ECO:0000313" key="9">
    <source>
        <dbReference type="EMBL" id="KAF4616481.1"/>
    </source>
</evidence>
<dbReference type="SUPFAM" id="SSF54373">
    <property type="entry name" value="FAD-linked reductases, C-terminal domain"/>
    <property type="match status" value="1"/>
</dbReference>
<sequence length="343" mass="37924">MKKVVVLGAGVVGLTTALKIQQTGLYDVQIIAGLFPSDPKNIKYCSQWAGARFVSTEKIGSEQAEIDWATFQEMWKMSEPGGIAEECFLRMTQRHYFTEKLPSYSPLQRMPGFREIPRAELPTGVKATHGVEFQTFTIEPARYLPWLAKKFQQAGGAMVRKHVQHIDEVTKLGPHAVIVCLGLGARFLGGVEDKSVFPSRGQNVILRAPWIRDGSSFIDPHSNPRLGTDVVPRKSGEVLIGGTQEEPKPRPETTREMLRRSLALCPQLVPPDKRSRNPPDVKDILPIVVEEACGHRPVREGGPRIELDSRKATPVIYNYGHGGDGYIKSIGSANIVLKLLASV</sequence>
<dbReference type="GO" id="GO:0005737">
    <property type="term" value="C:cytoplasm"/>
    <property type="evidence" value="ECO:0007669"/>
    <property type="project" value="TreeGrafter"/>
</dbReference>
<dbReference type="InterPro" id="IPR006076">
    <property type="entry name" value="FAD-dep_OxRdtase"/>
</dbReference>
<comment type="caution">
    <text evidence="9">The sequence shown here is derived from an EMBL/GenBank/DDBJ whole genome shotgun (WGS) entry which is preliminary data.</text>
</comment>
<dbReference type="GO" id="GO:0003884">
    <property type="term" value="F:D-amino-acid oxidase activity"/>
    <property type="evidence" value="ECO:0007669"/>
    <property type="project" value="InterPro"/>
</dbReference>
<dbReference type="Gene3D" id="3.30.9.10">
    <property type="entry name" value="D-Amino Acid Oxidase, subunit A, domain 2"/>
    <property type="match status" value="1"/>
</dbReference>
<evidence type="ECO:0000256" key="6">
    <source>
        <dbReference type="PIRSR" id="PIRSR000189-1"/>
    </source>
</evidence>
<dbReference type="EMBL" id="JAACJL010000031">
    <property type="protein sequence ID" value="KAF4616481.1"/>
    <property type="molecule type" value="Genomic_DNA"/>
</dbReference>
<keyword evidence="10" id="KW-1185">Reference proteome</keyword>
<evidence type="ECO:0000256" key="2">
    <source>
        <dbReference type="ARBA" id="ARBA00006730"/>
    </source>
</evidence>
<dbReference type="PANTHER" id="PTHR11530:SF11">
    <property type="entry name" value="D-ASPARTATE OXIDASE"/>
    <property type="match status" value="1"/>
</dbReference>
<keyword evidence="4 6" id="KW-0274">FAD</keyword>
<dbReference type="Pfam" id="PF01266">
    <property type="entry name" value="DAO"/>
    <property type="match status" value="1"/>
</dbReference>
<name>A0A8H4VMU4_9AGAR</name>
<reference evidence="9 10" key="1">
    <citation type="submission" date="2019-12" db="EMBL/GenBank/DDBJ databases">
        <authorList>
            <person name="Floudas D."/>
            <person name="Bentzer J."/>
            <person name="Ahren D."/>
            <person name="Johansson T."/>
            <person name="Persson P."/>
            <person name="Tunlid A."/>
        </authorList>
    </citation>
    <scope>NUCLEOTIDE SEQUENCE [LARGE SCALE GENOMIC DNA]</scope>
    <source>
        <strain evidence="9 10">CBS 102.39</strain>
    </source>
</reference>
<protein>
    <recommendedName>
        <fullName evidence="8">FAD dependent oxidoreductase domain-containing protein</fullName>
    </recommendedName>
</protein>
<evidence type="ECO:0000259" key="8">
    <source>
        <dbReference type="Pfam" id="PF01266"/>
    </source>
</evidence>
<keyword evidence="7" id="KW-0732">Signal</keyword>
<evidence type="ECO:0000256" key="7">
    <source>
        <dbReference type="SAM" id="SignalP"/>
    </source>
</evidence>
<dbReference type="Proteomes" id="UP000521872">
    <property type="component" value="Unassembled WGS sequence"/>
</dbReference>
<dbReference type="SUPFAM" id="SSF51971">
    <property type="entry name" value="Nucleotide-binding domain"/>
    <property type="match status" value="1"/>
</dbReference>
<dbReference type="PANTHER" id="PTHR11530">
    <property type="entry name" value="D-AMINO ACID OXIDASE"/>
    <property type="match status" value="1"/>
</dbReference>
<feature type="domain" description="FAD dependent oxidoreductase" evidence="8">
    <location>
        <begin position="3"/>
        <end position="336"/>
    </location>
</feature>
<dbReference type="PIRSF" id="PIRSF000189">
    <property type="entry name" value="D-aa_oxidase"/>
    <property type="match status" value="1"/>
</dbReference>
<feature type="signal peptide" evidence="7">
    <location>
        <begin position="1"/>
        <end position="17"/>
    </location>
</feature>
<feature type="chain" id="PRO_5034603898" description="FAD dependent oxidoreductase domain-containing protein" evidence="7">
    <location>
        <begin position="18"/>
        <end position="343"/>
    </location>
</feature>
<comment type="similarity">
    <text evidence="2">Belongs to the DAMOX/DASOX family.</text>
</comment>
<dbReference type="Gene3D" id="3.40.50.720">
    <property type="entry name" value="NAD(P)-binding Rossmann-like Domain"/>
    <property type="match status" value="1"/>
</dbReference>
<evidence type="ECO:0000256" key="4">
    <source>
        <dbReference type="ARBA" id="ARBA00022827"/>
    </source>
</evidence>
<comment type="cofactor">
    <cofactor evidence="1 6">
        <name>FAD</name>
        <dbReference type="ChEBI" id="CHEBI:57692"/>
    </cofactor>
</comment>
<proteinExistence type="inferred from homology"/>
<feature type="binding site" evidence="6">
    <location>
        <position position="323"/>
    </location>
    <ligand>
        <name>D-dopa</name>
        <dbReference type="ChEBI" id="CHEBI:149689"/>
    </ligand>
</feature>
<feature type="binding site" evidence="6">
    <location>
        <position position="296"/>
    </location>
    <ligand>
        <name>D-dopa</name>
        <dbReference type="ChEBI" id="CHEBI:149689"/>
    </ligand>
</feature>
<evidence type="ECO:0000313" key="10">
    <source>
        <dbReference type="Proteomes" id="UP000521872"/>
    </source>
</evidence>